<accession>A0A0R3WYB2</accession>
<dbReference type="AlphaFoldDB" id="A0A0R3WYB2"/>
<evidence type="ECO:0000313" key="3">
    <source>
        <dbReference type="WBParaSite" id="TTAC_0000575201-mRNA-1"/>
    </source>
</evidence>
<protein>
    <submittedName>
        <fullName evidence="3">Myotubularin phosphatase domain-containing protein</fullName>
    </submittedName>
</protein>
<dbReference type="EMBL" id="UYWX01008818">
    <property type="protein sequence ID" value="VDM27563.1"/>
    <property type="molecule type" value="Genomic_DNA"/>
</dbReference>
<name>A0A0R3WYB2_HYDTA</name>
<evidence type="ECO:0000313" key="1">
    <source>
        <dbReference type="EMBL" id="VDM27563.1"/>
    </source>
</evidence>
<keyword evidence="2" id="KW-1185">Reference proteome</keyword>
<dbReference type="STRING" id="6205.A0A0R3WYB2"/>
<evidence type="ECO:0000313" key="2">
    <source>
        <dbReference type="Proteomes" id="UP000274429"/>
    </source>
</evidence>
<gene>
    <name evidence="1" type="ORF">TTAC_LOCUS5737</name>
</gene>
<reference evidence="3" key="1">
    <citation type="submission" date="2017-02" db="UniProtKB">
        <authorList>
            <consortium name="WormBaseParasite"/>
        </authorList>
    </citation>
    <scope>IDENTIFICATION</scope>
</reference>
<sequence>MDMNLVSGTIPLPISQDLPKGYLDATTKSARRAVFTHQPFSSSVSNGVYPINGIEPAWLDNKRSLFTLTLEPVSTMYSLDAKLVSFFDTCAVKLAIYTVPIAADAIVPSVARVGGVFDCFFFTNSSTDKGLFTILRGIFKSSTFKAIKVIVKFWGGFVAC</sequence>
<organism evidence="3">
    <name type="scientific">Hydatigena taeniaeformis</name>
    <name type="common">Feline tapeworm</name>
    <name type="synonym">Taenia taeniaeformis</name>
    <dbReference type="NCBI Taxonomy" id="6205"/>
    <lineage>
        <taxon>Eukaryota</taxon>
        <taxon>Metazoa</taxon>
        <taxon>Spiralia</taxon>
        <taxon>Lophotrochozoa</taxon>
        <taxon>Platyhelminthes</taxon>
        <taxon>Cestoda</taxon>
        <taxon>Eucestoda</taxon>
        <taxon>Cyclophyllidea</taxon>
        <taxon>Taeniidae</taxon>
        <taxon>Hydatigera</taxon>
    </lineage>
</organism>
<dbReference type="Proteomes" id="UP000274429">
    <property type="component" value="Unassembled WGS sequence"/>
</dbReference>
<dbReference type="WBParaSite" id="TTAC_0000575201-mRNA-1">
    <property type="protein sequence ID" value="TTAC_0000575201-mRNA-1"/>
    <property type="gene ID" value="TTAC_0000575201"/>
</dbReference>
<proteinExistence type="predicted"/>
<reference evidence="1 2" key="2">
    <citation type="submission" date="2018-11" db="EMBL/GenBank/DDBJ databases">
        <authorList>
            <consortium name="Pathogen Informatics"/>
        </authorList>
    </citation>
    <scope>NUCLEOTIDE SEQUENCE [LARGE SCALE GENOMIC DNA]</scope>
</reference>